<name>A0A8D8SYB7_9HEMI</name>
<protein>
    <submittedName>
        <fullName evidence="1">Uncharacterized protein</fullName>
    </submittedName>
</protein>
<proteinExistence type="predicted"/>
<reference evidence="1" key="1">
    <citation type="submission" date="2021-05" db="EMBL/GenBank/DDBJ databases">
        <authorList>
            <person name="Alioto T."/>
            <person name="Alioto T."/>
            <person name="Gomez Garrido J."/>
        </authorList>
    </citation>
    <scope>NUCLEOTIDE SEQUENCE</scope>
</reference>
<dbReference type="AlphaFoldDB" id="A0A8D8SYB7"/>
<accession>A0A8D8SYB7</accession>
<organism evidence="1">
    <name type="scientific">Cacopsylla melanoneura</name>
    <dbReference type="NCBI Taxonomy" id="428564"/>
    <lineage>
        <taxon>Eukaryota</taxon>
        <taxon>Metazoa</taxon>
        <taxon>Ecdysozoa</taxon>
        <taxon>Arthropoda</taxon>
        <taxon>Hexapoda</taxon>
        <taxon>Insecta</taxon>
        <taxon>Pterygota</taxon>
        <taxon>Neoptera</taxon>
        <taxon>Paraneoptera</taxon>
        <taxon>Hemiptera</taxon>
        <taxon>Sternorrhyncha</taxon>
        <taxon>Psylloidea</taxon>
        <taxon>Psyllidae</taxon>
        <taxon>Psyllinae</taxon>
        <taxon>Cacopsylla</taxon>
    </lineage>
</organism>
<evidence type="ECO:0000313" key="1">
    <source>
        <dbReference type="EMBL" id="CAG6676966.1"/>
    </source>
</evidence>
<sequence length="100" mass="11322">MNIKLLNQYIGFPCLSITFLLTQLSTISLSSSSSFNSSLSSQIVQYNFPVQSCIRFPFLSITFLSIRVDKYFFIIFVSSEFNVCTCSPSEHFLHRGSCPV</sequence>
<dbReference type="EMBL" id="HBUF01241011">
    <property type="protein sequence ID" value="CAG6676966.1"/>
    <property type="molecule type" value="Transcribed_RNA"/>
</dbReference>